<organism evidence="1 2">
    <name type="scientific">Catharanthus roseus</name>
    <name type="common">Madagascar periwinkle</name>
    <name type="synonym">Vinca rosea</name>
    <dbReference type="NCBI Taxonomy" id="4058"/>
    <lineage>
        <taxon>Eukaryota</taxon>
        <taxon>Viridiplantae</taxon>
        <taxon>Streptophyta</taxon>
        <taxon>Embryophyta</taxon>
        <taxon>Tracheophyta</taxon>
        <taxon>Spermatophyta</taxon>
        <taxon>Magnoliopsida</taxon>
        <taxon>eudicotyledons</taxon>
        <taxon>Gunneridae</taxon>
        <taxon>Pentapetalae</taxon>
        <taxon>asterids</taxon>
        <taxon>lamiids</taxon>
        <taxon>Gentianales</taxon>
        <taxon>Apocynaceae</taxon>
        <taxon>Rauvolfioideae</taxon>
        <taxon>Vinceae</taxon>
        <taxon>Catharanthinae</taxon>
        <taxon>Catharanthus</taxon>
    </lineage>
</organism>
<gene>
    <name evidence="1" type="ORF">M9H77_07684</name>
</gene>
<dbReference type="EMBL" id="CM044702">
    <property type="protein sequence ID" value="KAI5676734.1"/>
    <property type="molecule type" value="Genomic_DNA"/>
</dbReference>
<proteinExistence type="predicted"/>
<name>A0ACC0BVT7_CATRO</name>
<comment type="caution">
    <text evidence="1">The sequence shown here is derived from an EMBL/GenBank/DDBJ whole genome shotgun (WGS) entry which is preliminary data.</text>
</comment>
<sequence>MVHKAWKIIPRPLLETVLNNHAQHHRVPQPLILHGPRGVGKTTLIVERLLDKWNAGPHITAYVDFAENIKGSHPKDGFSFPWGSWSNCPQPPLLTLSSQIEHSLEFMVKRGIKLGTISSQQIFTTLNKLHSPTTAIQRILGKSAESLGICSKRNLVKKGDSIKRRGRTSAAVVSSNAVKLWDMAVSRLSARLKPEESLERDLRVEEDPYYKEAMSALKLAKEVIEMQQGWRANAIKELNKTGGFSRSLANAATDWPCLLLELLSSAAEIDYFQPKLVINNIDVLKHAILTDDTSVNGSMYHDSLIWRIIALCVNERCIPIILVTSDSYYSYKAFIDFGFPDVFVSRETFGWTPAEAKMHMVADYFSQSEWNVIVEVLGPNPRHLFEVYALKLSNYYHKVMDEKAATFEDIVDAYLAYLQVTVVNPAMEKALLILQKFATNACNGKISKDKLRFGAPWRHPPRIDNSKLCREWAKIQLMDFVQSLANTEFGVNYLADCSLEIFDDPSAVALLEVGLLYTQRDPSFIRPVSRGIQRCLVRWLVQEQLQMSFTGSLQYLWQRIMRGRSYRHLMLQLGNK</sequence>
<protein>
    <submittedName>
        <fullName evidence="1">Uncharacterized protein</fullName>
    </submittedName>
</protein>
<evidence type="ECO:0000313" key="2">
    <source>
        <dbReference type="Proteomes" id="UP001060085"/>
    </source>
</evidence>
<dbReference type="Proteomes" id="UP001060085">
    <property type="component" value="Linkage Group LG02"/>
</dbReference>
<reference evidence="2" key="1">
    <citation type="journal article" date="2023" name="Nat. Plants">
        <title>Single-cell RNA sequencing provides a high-resolution roadmap for understanding the multicellular compartmentation of specialized metabolism.</title>
        <authorList>
            <person name="Sun S."/>
            <person name="Shen X."/>
            <person name="Li Y."/>
            <person name="Li Y."/>
            <person name="Wang S."/>
            <person name="Li R."/>
            <person name="Zhang H."/>
            <person name="Shen G."/>
            <person name="Guo B."/>
            <person name="Wei J."/>
            <person name="Xu J."/>
            <person name="St-Pierre B."/>
            <person name="Chen S."/>
            <person name="Sun C."/>
        </authorList>
    </citation>
    <scope>NUCLEOTIDE SEQUENCE [LARGE SCALE GENOMIC DNA]</scope>
</reference>
<evidence type="ECO:0000313" key="1">
    <source>
        <dbReference type="EMBL" id="KAI5676734.1"/>
    </source>
</evidence>
<accession>A0ACC0BVT7</accession>
<keyword evidence="2" id="KW-1185">Reference proteome</keyword>